<dbReference type="PANTHER" id="PTHR40254">
    <property type="entry name" value="BLR0577 PROTEIN"/>
    <property type="match status" value="1"/>
</dbReference>
<keyword evidence="3" id="KW-1185">Reference proteome</keyword>
<dbReference type="RefSeq" id="WP_153358925.1">
    <property type="nucleotide sequence ID" value="NZ_JAYKOO010000008.1"/>
</dbReference>
<dbReference type="Pfam" id="PF13454">
    <property type="entry name" value="NAD_binding_9"/>
    <property type="match status" value="1"/>
</dbReference>
<dbReference type="InterPro" id="IPR052189">
    <property type="entry name" value="L-asp_N-monooxygenase_NS-form"/>
</dbReference>
<evidence type="ECO:0000313" key="3">
    <source>
        <dbReference type="Proteomes" id="UP000435138"/>
    </source>
</evidence>
<dbReference type="Proteomes" id="UP000435138">
    <property type="component" value="Unassembled WGS sequence"/>
</dbReference>
<dbReference type="Gene3D" id="3.50.50.60">
    <property type="entry name" value="FAD/NAD(P)-binding domain"/>
    <property type="match status" value="1"/>
</dbReference>
<protein>
    <submittedName>
        <fullName evidence="2">NAD(P)-binding protein</fullName>
    </submittedName>
</protein>
<feature type="domain" description="FAD-dependent urate hydroxylase HpyO/Asp monooxygenase CreE-like FAD/NAD(P)-binding" evidence="1">
    <location>
        <begin position="33"/>
        <end position="189"/>
    </location>
</feature>
<evidence type="ECO:0000259" key="1">
    <source>
        <dbReference type="Pfam" id="PF13454"/>
    </source>
</evidence>
<gene>
    <name evidence="2" type="ORF">GAO09_25100</name>
</gene>
<name>A0A6A8AEW9_9HYPH</name>
<dbReference type="SUPFAM" id="SSF51905">
    <property type="entry name" value="FAD/NAD(P)-binding domain"/>
    <property type="match status" value="1"/>
</dbReference>
<comment type="caution">
    <text evidence="2">The sequence shown here is derived from an EMBL/GenBank/DDBJ whole genome shotgun (WGS) entry which is preliminary data.</text>
</comment>
<accession>A0A6A8AEW9</accession>
<organism evidence="2 3">
    <name type="scientific">Endobacterium cereale</name>
    <dbReference type="NCBI Taxonomy" id="2663029"/>
    <lineage>
        <taxon>Bacteria</taxon>
        <taxon>Pseudomonadati</taxon>
        <taxon>Pseudomonadota</taxon>
        <taxon>Alphaproteobacteria</taxon>
        <taxon>Hyphomicrobiales</taxon>
        <taxon>Rhizobiaceae</taxon>
        <taxon>Endobacterium</taxon>
    </lineage>
</organism>
<dbReference type="PANTHER" id="PTHR40254:SF1">
    <property type="entry name" value="BLR0577 PROTEIN"/>
    <property type="match status" value="1"/>
</dbReference>
<dbReference type="InterPro" id="IPR038732">
    <property type="entry name" value="HpyO/CreE_NAD-binding"/>
</dbReference>
<dbReference type="EMBL" id="WIXI01000050">
    <property type="protein sequence ID" value="MQY49319.1"/>
    <property type="molecule type" value="Genomic_DNA"/>
</dbReference>
<dbReference type="InterPro" id="IPR036188">
    <property type="entry name" value="FAD/NAD-bd_sf"/>
</dbReference>
<dbReference type="AlphaFoldDB" id="A0A6A8AEW9"/>
<proteinExistence type="predicted"/>
<sequence length="513" mass="56095">MTVAGLQKIIADHNPGVPPAYGKENHPHPVVLIIGGGYSGAALAIRLLEQRRNNMRIVIAEPRSVLGGGQAYSTADKAQLMNGPAGNFSIHRDNLTHLADWVERNSDRHDIVLPPDGASGLFIPRSLFGHYVQEELQHAIRAMDDGVTLEHWQTQVIRLDRPSAGGRMVAGFADGRSLHADLVVLATGVFPLATDVGLSSLANDPRLATPWNEVKLDRLSKANEVLIVGASLSMVDTVASLEARGFTGRYQIISRRGHLIEPVRTAGEALDIVDQNALPCTARELLALVISARRKLLAEGRDWQVIPLSLRPFILRLWQGSTTIEQLRFTRHLRSLWDVTLHRAAPPSYAAVERAMRAGRFTAQAARLVSAELSGEQIEVSLRPRGQRETVTIKVDGIIDARGHQEHDWSRIKAPLVRHLLENGLVRRHDTGFGIDATTDGGVRDQAGTEHGDLFAIGHPLRGVAWESSSLTELREQAQMLAAKLDSALRINVNSGQTAALSRRLHNAAEAVR</sequence>
<reference evidence="2 3" key="1">
    <citation type="submission" date="2019-11" db="EMBL/GenBank/DDBJ databases">
        <title>Genome analysis of Rhizobacterium cereale a novel genus and species isolated from maize roots in North Spain.</title>
        <authorList>
            <person name="Menendez E."/>
            <person name="Flores-Felix J.D."/>
            <person name="Ramirez-Bahena M.-H."/>
            <person name="Igual J.M."/>
            <person name="Garcia-Fraile P."/>
            <person name="Peix A."/>
            <person name="Velazquez E."/>
        </authorList>
    </citation>
    <scope>NUCLEOTIDE SEQUENCE [LARGE SCALE GENOMIC DNA]</scope>
    <source>
        <strain evidence="2 3">RZME27</strain>
    </source>
</reference>
<evidence type="ECO:0000313" key="2">
    <source>
        <dbReference type="EMBL" id="MQY49319.1"/>
    </source>
</evidence>